<evidence type="ECO:0000256" key="11">
    <source>
        <dbReference type="ARBA" id="ARBA00022915"/>
    </source>
</evidence>
<evidence type="ECO:0000256" key="12">
    <source>
        <dbReference type="ARBA" id="ARBA00023154"/>
    </source>
</evidence>
<keyword evidence="12" id="KW-0457">Lysine biosynthesis</keyword>
<evidence type="ECO:0000256" key="8">
    <source>
        <dbReference type="ARBA" id="ARBA00022723"/>
    </source>
</evidence>
<evidence type="ECO:0000313" key="17">
    <source>
        <dbReference type="Proteomes" id="UP000646308"/>
    </source>
</evidence>
<dbReference type="GeneID" id="57692659"/>
<evidence type="ECO:0000256" key="7">
    <source>
        <dbReference type="ARBA" id="ARBA00022605"/>
    </source>
</evidence>
<evidence type="ECO:0000256" key="14">
    <source>
        <dbReference type="ARBA" id="ARBA00051301"/>
    </source>
</evidence>
<dbReference type="GO" id="GO:0009089">
    <property type="term" value="P:lysine biosynthetic process via diaminopimelate"/>
    <property type="evidence" value="ECO:0007669"/>
    <property type="project" value="UniProtKB-UniPathway"/>
</dbReference>
<comment type="similarity">
    <text evidence="4">Belongs to the peptidase M20A family.</text>
</comment>
<dbReference type="SUPFAM" id="SSF55031">
    <property type="entry name" value="Bacterial exopeptidase dimerisation domain"/>
    <property type="match status" value="1"/>
</dbReference>
<dbReference type="InterPro" id="IPR050072">
    <property type="entry name" value="Peptidase_M20A"/>
</dbReference>
<name>A0A2T4MGW1_9STAP</name>
<evidence type="ECO:0000313" key="16">
    <source>
        <dbReference type="EMBL" id="NJI01417.1"/>
    </source>
</evidence>
<organism evidence="16 17">
    <name type="scientific">Staphylococcus agnetis</name>
    <dbReference type="NCBI Taxonomy" id="985762"/>
    <lineage>
        <taxon>Bacteria</taxon>
        <taxon>Bacillati</taxon>
        <taxon>Bacillota</taxon>
        <taxon>Bacilli</taxon>
        <taxon>Bacillales</taxon>
        <taxon>Staphylococcaceae</taxon>
        <taxon>Staphylococcus</taxon>
    </lineage>
</organism>
<dbReference type="Gene3D" id="3.40.630.10">
    <property type="entry name" value="Zn peptidases"/>
    <property type="match status" value="1"/>
</dbReference>
<dbReference type="PROSITE" id="PS00758">
    <property type="entry name" value="ARGE_DAPE_CPG2_1"/>
    <property type="match status" value="1"/>
</dbReference>
<dbReference type="GO" id="GO:0009014">
    <property type="term" value="F:succinyl-diaminopimelate desuccinylase activity"/>
    <property type="evidence" value="ECO:0007669"/>
    <property type="project" value="UniProtKB-EC"/>
</dbReference>
<keyword evidence="11" id="KW-0220">Diaminopimelate biosynthesis</keyword>
<dbReference type="EC" id="3.5.1.18" evidence="5"/>
<evidence type="ECO:0000256" key="10">
    <source>
        <dbReference type="ARBA" id="ARBA00022833"/>
    </source>
</evidence>
<reference evidence="16" key="1">
    <citation type="submission" date="2019-11" db="EMBL/GenBank/DDBJ databases">
        <title>Whole genome comparisons of Staphylococcus agnetis isolates from cattle and chickens.</title>
        <authorList>
            <person name="Rhoads D."/>
            <person name="Shwani A."/>
            <person name="Adkins P."/>
            <person name="Calcutt M."/>
            <person name="Middleton J."/>
        </authorList>
    </citation>
    <scope>NUCLEOTIDE SEQUENCE</scope>
    <source>
        <strain evidence="16">1387</strain>
    </source>
</reference>
<comment type="cofactor">
    <cofactor evidence="2">
        <name>Zn(2+)</name>
        <dbReference type="ChEBI" id="CHEBI:29105"/>
    </cofactor>
</comment>
<dbReference type="GO" id="GO:0019877">
    <property type="term" value="P:diaminopimelate biosynthetic process"/>
    <property type="evidence" value="ECO:0007669"/>
    <property type="project" value="UniProtKB-KW"/>
</dbReference>
<dbReference type="EMBL" id="WMFL01000013">
    <property type="protein sequence ID" value="NJI01417.1"/>
    <property type="molecule type" value="Genomic_DNA"/>
</dbReference>
<dbReference type="PANTHER" id="PTHR43808">
    <property type="entry name" value="ACETYLORNITHINE DEACETYLASE"/>
    <property type="match status" value="1"/>
</dbReference>
<comment type="caution">
    <text evidence="16">The sequence shown here is derived from an EMBL/GenBank/DDBJ whole genome shotgun (WGS) entry which is preliminary data.</text>
</comment>
<dbReference type="SUPFAM" id="SSF53187">
    <property type="entry name" value="Zn-dependent exopeptidases"/>
    <property type="match status" value="1"/>
</dbReference>
<dbReference type="GO" id="GO:0046872">
    <property type="term" value="F:metal ion binding"/>
    <property type="evidence" value="ECO:0007669"/>
    <property type="project" value="UniProtKB-KW"/>
</dbReference>
<dbReference type="NCBIfam" id="TIGR01910">
    <property type="entry name" value="DapE-ArgE"/>
    <property type="match status" value="1"/>
</dbReference>
<dbReference type="InterPro" id="IPR002933">
    <property type="entry name" value="Peptidase_M20"/>
</dbReference>
<dbReference type="InterPro" id="IPR011650">
    <property type="entry name" value="Peptidase_M20_dimer"/>
</dbReference>
<comment type="catalytic activity">
    <reaction evidence="14">
        <text>N-succinyl-(2S,6S)-2,6-diaminopimelate + H2O = (2S,6S)-2,6-diaminopimelate + succinate</text>
        <dbReference type="Rhea" id="RHEA:22608"/>
        <dbReference type="ChEBI" id="CHEBI:15377"/>
        <dbReference type="ChEBI" id="CHEBI:30031"/>
        <dbReference type="ChEBI" id="CHEBI:57609"/>
        <dbReference type="ChEBI" id="CHEBI:58087"/>
        <dbReference type="EC" id="3.5.1.18"/>
    </reaction>
</comment>
<evidence type="ECO:0000256" key="1">
    <source>
        <dbReference type="ARBA" id="ARBA00001941"/>
    </source>
</evidence>
<dbReference type="NCBIfam" id="NF006365">
    <property type="entry name" value="PRK08588.1"/>
    <property type="match status" value="1"/>
</dbReference>
<protein>
    <recommendedName>
        <fullName evidence="6">Probable succinyl-diaminopimelate desuccinylase</fullName>
        <ecNumber evidence="5">3.5.1.18</ecNumber>
    </recommendedName>
</protein>
<comment type="pathway">
    <text evidence="3">Amino-acid biosynthesis; L-lysine biosynthesis via DAP pathway; LL-2,6-diaminopimelate from (S)-tetrahydrodipicolinate (succinylase route): step 3/3.</text>
</comment>
<keyword evidence="7" id="KW-0028">Amino-acid biosynthesis</keyword>
<dbReference type="Gene3D" id="3.30.70.360">
    <property type="match status" value="1"/>
</dbReference>
<evidence type="ECO:0000256" key="5">
    <source>
        <dbReference type="ARBA" id="ARBA00011921"/>
    </source>
</evidence>
<dbReference type="RefSeq" id="WP_107368628.1">
    <property type="nucleotide sequence ID" value="NZ_CP045927.1"/>
</dbReference>
<dbReference type="InterPro" id="IPR001261">
    <property type="entry name" value="ArgE/DapE_CS"/>
</dbReference>
<evidence type="ECO:0000256" key="9">
    <source>
        <dbReference type="ARBA" id="ARBA00022801"/>
    </source>
</evidence>
<sequence length="409" mass="45762">MGVFTNEEKVQILKDVVGFKTVNDNELEVCHYFKALFQKHGIEARIDMVEGQRANLIAEIGEGSPVLGISGHMDVVAEGNHSEWMYDPFTLTEADGYLYGRGAGDMKSGLVALAIAMIEIHESGALKHGRIKFMATTGEEMEQLGSKQLYENGEMDDVDALVIAEPSEKMLVYAHKGSMDFRITSKGRAAHSSMPVIGQNAIKPLMQFVQHIDDEFDKISKALNCERLNFETFLDYIKPMLSENMDMDDVSRVLYGLVITNTIFNGGTQVNSVPGRATAEFNVRTVPEYDNEQVKALFNHYIELMNQQGANLEQDVYLDLDPVITTGDNALVRLGVETAKQHFEHDIIVSPTVGVTDASNLLRGKDEHFSFMMFGPGERAHQVDERVKKASYLNFIDYYIALFTTYLSK</sequence>
<evidence type="ECO:0000256" key="13">
    <source>
        <dbReference type="ARBA" id="ARBA00023285"/>
    </source>
</evidence>
<evidence type="ECO:0000256" key="2">
    <source>
        <dbReference type="ARBA" id="ARBA00001947"/>
    </source>
</evidence>
<dbReference type="PANTHER" id="PTHR43808:SF8">
    <property type="entry name" value="PEPTIDASE M20 DIMERISATION DOMAIN-CONTAINING PROTEIN"/>
    <property type="match status" value="1"/>
</dbReference>
<dbReference type="AlphaFoldDB" id="A0A2T4MGW1"/>
<dbReference type="InterPro" id="IPR010182">
    <property type="entry name" value="ArgE/DapE"/>
</dbReference>
<dbReference type="InterPro" id="IPR036264">
    <property type="entry name" value="Bact_exopeptidase_dim_dom"/>
</dbReference>
<keyword evidence="9" id="KW-0378">Hydrolase</keyword>
<evidence type="ECO:0000259" key="15">
    <source>
        <dbReference type="Pfam" id="PF07687"/>
    </source>
</evidence>
<accession>A0A2T4MGW1</accession>
<comment type="cofactor">
    <cofactor evidence="1">
        <name>Co(2+)</name>
        <dbReference type="ChEBI" id="CHEBI:48828"/>
    </cofactor>
</comment>
<dbReference type="CDD" id="cd08659">
    <property type="entry name" value="M20_ArgE_DapE-like"/>
    <property type="match status" value="1"/>
</dbReference>
<dbReference type="Proteomes" id="UP000646308">
    <property type="component" value="Unassembled WGS sequence"/>
</dbReference>
<keyword evidence="8" id="KW-0479">Metal-binding</keyword>
<feature type="domain" description="Peptidase M20 dimerisation" evidence="15">
    <location>
        <begin position="173"/>
        <end position="303"/>
    </location>
</feature>
<keyword evidence="13" id="KW-0170">Cobalt</keyword>
<evidence type="ECO:0000256" key="3">
    <source>
        <dbReference type="ARBA" id="ARBA00005130"/>
    </source>
</evidence>
<dbReference type="Pfam" id="PF01546">
    <property type="entry name" value="Peptidase_M20"/>
    <property type="match status" value="1"/>
</dbReference>
<keyword evidence="10" id="KW-0862">Zinc</keyword>
<dbReference type="Pfam" id="PF07687">
    <property type="entry name" value="M20_dimer"/>
    <property type="match status" value="1"/>
</dbReference>
<evidence type="ECO:0000256" key="6">
    <source>
        <dbReference type="ARBA" id="ARBA00016853"/>
    </source>
</evidence>
<proteinExistence type="inferred from homology"/>
<gene>
    <name evidence="16" type="ORF">GLV84_00755</name>
</gene>
<evidence type="ECO:0000256" key="4">
    <source>
        <dbReference type="ARBA" id="ARBA00006247"/>
    </source>
</evidence>